<keyword evidence="5" id="KW-0479">Metal-binding</keyword>
<dbReference type="GO" id="GO:0016757">
    <property type="term" value="F:glycosyltransferase activity"/>
    <property type="evidence" value="ECO:0007669"/>
    <property type="project" value="UniProtKB-KW"/>
</dbReference>
<dbReference type="SUPFAM" id="SSF53448">
    <property type="entry name" value="Nucleotide-diphospho-sugar transferases"/>
    <property type="match status" value="1"/>
</dbReference>
<dbReference type="InterPro" id="IPR050748">
    <property type="entry name" value="Glycosyltrans_8_dom-fam"/>
</dbReference>
<protein>
    <recommendedName>
        <fullName evidence="6">Hexosyltransferase</fullName>
        <ecNumber evidence="6">2.4.1.-</ecNumber>
    </recommendedName>
</protein>
<evidence type="ECO:0000256" key="1">
    <source>
        <dbReference type="ARBA" id="ARBA00004877"/>
    </source>
</evidence>
<evidence type="ECO:0000256" key="7">
    <source>
        <dbReference type="SAM" id="MobiDB-lite"/>
    </source>
</evidence>
<dbReference type="FunFam" id="3.90.550.10:FF:000180">
    <property type="entry name" value="Hexosyltransferase"/>
    <property type="match status" value="1"/>
</dbReference>
<comment type="similarity">
    <text evidence="2 6">Belongs to the glycosyltransferase 8 family.</text>
</comment>
<name>A0A811MIU4_9POAL</name>
<keyword evidence="3" id="KW-0328">Glycosyltransferase</keyword>
<dbReference type="AlphaFoldDB" id="A0A811MIU4"/>
<dbReference type="GO" id="GO:0005794">
    <property type="term" value="C:Golgi apparatus"/>
    <property type="evidence" value="ECO:0007669"/>
    <property type="project" value="TreeGrafter"/>
</dbReference>
<dbReference type="Proteomes" id="UP000604825">
    <property type="component" value="Unassembled WGS sequence"/>
</dbReference>
<keyword evidence="9" id="KW-1185">Reference proteome</keyword>
<evidence type="ECO:0000256" key="3">
    <source>
        <dbReference type="ARBA" id="ARBA00022676"/>
    </source>
</evidence>
<reference evidence="8" key="1">
    <citation type="submission" date="2020-10" db="EMBL/GenBank/DDBJ databases">
        <authorList>
            <person name="Han B."/>
            <person name="Lu T."/>
            <person name="Zhao Q."/>
            <person name="Huang X."/>
            <person name="Zhao Y."/>
        </authorList>
    </citation>
    <scope>NUCLEOTIDE SEQUENCE</scope>
</reference>
<evidence type="ECO:0000313" key="8">
    <source>
        <dbReference type="EMBL" id="CAD6206900.1"/>
    </source>
</evidence>
<comment type="pathway">
    <text evidence="1">Glycan metabolism; pectin biosynthesis.</text>
</comment>
<dbReference type="EMBL" id="CAJGYO010000001">
    <property type="protein sequence ID" value="CAD6206900.1"/>
    <property type="molecule type" value="Genomic_DNA"/>
</dbReference>
<evidence type="ECO:0000256" key="6">
    <source>
        <dbReference type="RuleBase" id="RU362027"/>
    </source>
</evidence>
<keyword evidence="4" id="KW-0808">Transferase</keyword>
<evidence type="ECO:0000256" key="5">
    <source>
        <dbReference type="ARBA" id="ARBA00022723"/>
    </source>
</evidence>
<comment type="caution">
    <text evidence="8">The sequence shown here is derived from an EMBL/GenBank/DDBJ whole genome shotgun (WGS) entry which is preliminary data.</text>
</comment>
<dbReference type="OrthoDB" id="411524at2759"/>
<sequence>MPSAPPPAFDPKRRGRAPSPLHMRRAVVGRAIPSQRPPSPLTTRFHGLDCRRPLMLAKLTPTTPEEKRAPPLDLSPTRAVCLWLEWLDEQEVEDKMRGNMGSLNDVGSVDVFSWISCLDLRTLAALANSTLSSSSDPQNVSFHFLIPKGGNVKLSYHKLKVLLPDSDLTVTSQKQIKDKLNVATPEGNFLWSFHTELSPFLIARSQLSKKRYVYIAADSIIKGKVEDLARMDLGSYAIGAVEDCSKRLNDYISMDVLGAIQRAGAAQSWVSKEPYNKDACLLDFDVLLIEPRKLEKNLLVPIMWWTNVINLANQRDQIRLAVTLAFYDKYMKLPSNWKRTDGNTDILNFDGPRMFVLKMDVSVSNQATVQPGSNTVIRNLKPY</sequence>
<gene>
    <name evidence="8" type="ORF">NCGR_LOCUS4527</name>
</gene>
<dbReference type="InterPro" id="IPR002495">
    <property type="entry name" value="Glyco_trans_8"/>
</dbReference>
<dbReference type="GO" id="GO:0046872">
    <property type="term" value="F:metal ion binding"/>
    <property type="evidence" value="ECO:0007669"/>
    <property type="project" value="UniProtKB-KW"/>
</dbReference>
<dbReference type="PANTHER" id="PTHR13778:SF47">
    <property type="entry name" value="LIPOPOLYSACCHARIDE 1,3-GALACTOSYLTRANSFERASE"/>
    <property type="match status" value="1"/>
</dbReference>
<dbReference type="EC" id="2.4.1.-" evidence="6"/>
<evidence type="ECO:0000256" key="2">
    <source>
        <dbReference type="ARBA" id="ARBA00006351"/>
    </source>
</evidence>
<dbReference type="PANTHER" id="PTHR13778">
    <property type="entry name" value="GLYCOSYLTRANSFERASE 8 DOMAIN-CONTAINING PROTEIN"/>
    <property type="match status" value="1"/>
</dbReference>
<proteinExistence type="inferred from homology"/>
<dbReference type="Pfam" id="PF01501">
    <property type="entry name" value="Glyco_transf_8"/>
    <property type="match status" value="1"/>
</dbReference>
<evidence type="ECO:0000256" key="4">
    <source>
        <dbReference type="ARBA" id="ARBA00022679"/>
    </source>
</evidence>
<feature type="region of interest" description="Disordered" evidence="7">
    <location>
        <begin position="1"/>
        <end position="22"/>
    </location>
</feature>
<organism evidence="8 9">
    <name type="scientific">Miscanthus lutarioriparius</name>
    <dbReference type="NCBI Taxonomy" id="422564"/>
    <lineage>
        <taxon>Eukaryota</taxon>
        <taxon>Viridiplantae</taxon>
        <taxon>Streptophyta</taxon>
        <taxon>Embryophyta</taxon>
        <taxon>Tracheophyta</taxon>
        <taxon>Spermatophyta</taxon>
        <taxon>Magnoliopsida</taxon>
        <taxon>Liliopsida</taxon>
        <taxon>Poales</taxon>
        <taxon>Poaceae</taxon>
        <taxon>PACMAD clade</taxon>
        <taxon>Panicoideae</taxon>
        <taxon>Andropogonodae</taxon>
        <taxon>Andropogoneae</taxon>
        <taxon>Saccharinae</taxon>
        <taxon>Miscanthus</taxon>
    </lineage>
</organism>
<evidence type="ECO:0000313" key="9">
    <source>
        <dbReference type="Proteomes" id="UP000604825"/>
    </source>
</evidence>
<dbReference type="Gene3D" id="3.90.550.10">
    <property type="entry name" value="Spore Coat Polysaccharide Biosynthesis Protein SpsA, Chain A"/>
    <property type="match status" value="1"/>
</dbReference>
<accession>A0A811MIU4</accession>
<dbReference type="InterPro" id="IPR029044">
    <property type="entry name" value="Nucleotide-diphossugar_trans"/>
</dbReference>